<keyword evidence="3" id="KW-1185">Reference proteome</keyword>
<dbReference type="GO" id="GO:0042171">
    <property type="term" value="F:lysophosphatidic acid acyltransferase activity"/>
    <property type="evidence" value="ECO:0007669"/>
    <property type="project" value="TreeGrafter"/>
</dbReference>
<evidence type="ECO:0000313" key="2">
    <source>
        <dbReference type="EMBL" id="KAK9867141.1"/>
    </source>
</evidence>
<dbReference type="InterPro" id="IPR000073">
    <property type="entry name" value="AB_hydrolase_1"/>
</dbReference>
<feature type="domain" description="AB hydrolase-1" evidence="1">
    <location>
        <begin position="73"/>
        <end position="296"/>
    </location>
</feature>
<accession>A0AAW1TDL9</accession>
<sequence length="310" mass="34197">MLLRHSSSFCCRSDKRSVPLLAAPLKFGNLRQEQHICRAVATNPAKSRHQLASGTGLEVIGLESAQGSRYPPLIFLHGSYHAAWCWQDKFLPYFHAAGFGVFAVSLRGQEVIASLDQAPILISHSLGGLIAQRYMVRLGEGEEHRPALRGLALLCSMPPSGNTGTAGRIMKNTPLLGVRLTWGFITKSFLRSKSACREMFFSNDLPEADIDRYQQLFRAEAGKVPVVDVKALNSNLPLPRPCSLHCPVLVLGCSNDRIVDRQGVEETAAHFGAQAVMLPDLAHDLMLDTRWQQAADALLQWMQAEMLLEN</sequence>
<dbReference type="AlphaFoldDB" id="A0AAW1TDL9"/>
<proteinExistence type="predicted"/>
<gene>
    <name evidence="2" type="ORF">WJX84_004221</name>
</gene>
<organism evidence="2 3">
    <name type="scientific">Apatococcus fuscideae</name>
    <dbReference type="NCBI Taxonomy" id="2026836"/>
    <lineage>
        <taxon>Eukaryota</taxon>
        <taxon>Viridiplantae</taxon>
        <taxon>Chlorophyta</taxon>
        <taxon>core chlorophytes</taxon>
        <taxon>Trebouxiophyceae</taxon>
        <taxon>Chlorellales</taxon>
        <taxon>Chlorellaceae</taxon>
        <taxon>Apatococcus</taxon>
    </lineage>
</organism>
<comment type="caution">
    <text evidence="2">The sequence shown here is derived from an EMBL/GenBank/DDBJ whole genome shotgun (WGS) entry which is preliminary data.</text>
</comment>
<dbReference type="InterPro" id="IPR029058">
    <property type="entry name" value="AB_hydrolase_fold"/>
</dbReference>
<dbReference type="EMBL" id="JALJOV010000106">
    <property type="protein sequence ID" value="KAK9867141.1"/>
    <property type="molecule type" value="Genomic_DNA"/>
</dbReference>
<evidence type="ECO:0000259" key="1">
    <source>
        <dbReference type="Pfam" id="PF12697"/>
    </source>
</evidence>
<reference evidence="2 3" key="1">
    <citation type="journal article" date="2024" name="Nat. Commun.">
        <title>Phylogenomics reveals the evolutionary origins of lichenization in chlorophyte algae.</title>
        <authorList>
            <person name="Puginier C."/>
            <person name="Libourel C."/>
            <person name="Otte J."/>
            <person name="Skaloud P."/>
            <person name="Haon M."/>
            <person name="Grisel S."/>
            <person name="Petersen M."/>
            <person name="Berrin J.G."/>
            <person name="Delaux P.M."/>
            <person name="Dal Grande F."/>
            <person name="Keller J."/>
        </authorList>
    </citation>
    <scope>NUCLEOTIDE SEQUENCE [LARGE SCALE GENOMIC DNA]</scope>
    <source>
        <strain evidence="2 3">SAG 2523</strain>
    </source>
</reference>
<dbReference type="GO" id="GO:0006654">
    <property type="term" value="P:phosphatidic acid biosynthetic process"/>
    <property type="evidence" value="ECO:0007669"/>
    <property type="project" value="TreeGrafter"/>
</dbReference>
<dbReference type="Gene3D" id="3.40.50.1820">
    <property type="entry name" value="alpha/beta hydrolase"/>
    <property type="match status" value="1"/>
</dbReference>
<dbReference type="Proteomes" id="UP001485043">
    <property type="component" value="Unassembled WGS sequence"/>
</dbReference>
<dbReference type="GO" id="GO:0052689">
    <property type="term" value="F:carboxylic ester hydrolase activity"/>
    <property type="evidence" value="ECO:0007669"/>
    <property type="project" value="TreeGrafter"/>
</dbReference>
<protein>
    <recommendedName>
        <fullName evidence="1">AB hydrolase-1 domain-containing protein</fullName>
    </recommendedName>
</protein>
<dbReference type="PANTHER" id="PTHR42886:SF42">
    <property type="entry name" value="ALPHA_BETA-HYDROLASES SUPERFAMILY PROTEIN"/>
    <property type="match status" value="1"/>
</dbReference>
<dbReference type="SUPFAM" id="SSF53474">
    <property type="entry name" value="alpha/beta-Hydrolases"/>
    <property type="match status" value="1"/>
</dbReference>
<name>A0AAW1TDL9_9CHLO</name>
<evidence type="ECO:0000313" key="3">
    <source>
        <dbReference type="Proteomes" id="UP001485043"/>
    </source>
</evidence>
<dbReference type="PANTHER" id="PTHR42886">
    <property type="entry name" value="RE40534P-RELATED"/>
    <property type="match status" value="1"/>
</dbReference>
<dbReference type="GO" id="GO:0055088">
    <property type="term" value="P:lipid homeostasis"/>
    <property type="evidence" value="ECO:0007669"/>
    <property type="project" value="TreeGrafter"/>
</dbReference>
<dbReference type="Pfam" id="PF12697">
    <property type="entry name" value="Abhydrolase_6"/>
    <property type="match status" value="1"/>
</dbReference>